<accession>A0ABR4ED46</accession>
<dbReference type="InterPro" id="IPR003347">
    <property type="entry name" value="JmjC_dom"/>
</dbReference>
<dbReference type="Proteomes" id="UP001600888">
    <property type="component" value="Unassembled WGS sequence"/>
</dbReference>
<comment type="caution">
    <text evidence="2">The sequence shown here is derived from an EMBL/GenBank/DDBJ whole genome shotgun (WGS) entry which is preliminary data.</text>
</comment>
<organism evidence="2 3">
    <name type="scientific">Diaporthe vaccinii</name>
    <dbReference type="NCBI Taxonomy" id="105482"/>
    <lineage>
        <taxon>Eukaryota</taxon>
        <taxon>Fungi</taxon>
        <taxon>Dikarya</taxon>
        <taxon>Ascomycota</taxon>
        <taxon>Pezizomycotina</taxon>
        <taxon>Sordariomycetes</taxon>
        <taxon>Sordariomycetidae</taxon>
        <taxon>Diaporthales</taxon>
        <taxon>Diaporthaceae</taxon>
        <taxon>Diaporthe</taxon>
        <taxon>Diaporthe eres species complex</taxon>
    </lineage>
</organism>
<dbReference type="PANTHER" id="PTHR12461">
    <property type="entry name" value="HYPOXIA-INDUCIBLE FACTOR 1 ALPHA INHIBITOR-RELATED"/>
    <property type="match status" value="1"/>
</dbReference>
<dbReference type="SMART" id="SM00558">
    <property type="entry name" value="JmjC"/>
    <property type="match status" value="1"/>
</dbReference>
<sequence length="331" mass="37586">MESIADPLAELLINYNELNSSVVDELQQEPSPLEFMRYVSRNTPFVVRGAASAWTATKTWNLAHLKDLLRDQTVNVAVTPVGNADAPTRNEKGELVFAKPWEEDQPFSDFVEYVAHQETDDSFPQGSEIRYAQTQNDNLRHEYISIFDQVQRDIPFARIALQKEPDAINMWVGNSRSVTALHKDNYENIYVQVQGQKHFVLLPPHCHPCVNEKLLRPGTYARNERDGRLHLAMDGSESDESDAVPFAIWDPDQPGKNATPYSKLVEPTRVTLQQGDMLYLPAMWYHKVSQSCSEEGICVAVNYWYDMEFSGPLYPATSFVRSVSLQNNSGL</sequence>
<dbReference type="EMBL" id="JBAWTH010000067">
    <property type="protein sequence ID" value="KAL2280370.1"/>
    <property type="molecule type" value="Genomic_DNA"/>
</dbReference>
<evidence type="ECO:0000313" key="2">
    <source>
        <dbReference type="EMBL" id="KAL2280370.1"/>
    </source>
</evidence>
<gene>
    <name evidence="2" type="ORF">FJTKL_12608</name>
</gene>
<reference evidence="2 3" key="1">
    <citation type="submission" date="2024-03" db="EMBL/GenBank/DDBJ databases">
        <title>A high-quality draft genome sequence of Diaporthe vaccinii, a causative agent of upright dieback and viscid rot disease in cranberry plants.</title>
        <authorList>
            <person name="Sarrasin M."/>
            <person name="Lang B.F."/>
            <person name="Burger G."/>
        </authorList>
    </citation>
    <scope>NUCLEOTIDE SEQUENCE [LARGE SCALE GENOMIC DNA]</scope>
    <source>
        <strain evidence="2 3">IS7</strain>
    </source>
</reference>
<evidence type="ECO:0000313" key="3">
    <source>
        <dbReference type="Proteomes" id="UP001600888"/>
    </source>
</evidence>
<dbReference type="PROSITE" id="PS51184">
    <property type="entry name" value="JMJC"/>
    <property type="match status" value="1"/>
</dbReference>
<name>A0ABR4ED46_9PEZI</name>
<dbReference type="InterPro" id="IPR014710">
    <property type="entry name" value="RmlC-like_jellyroll"/>
</dbReference>
<proteinExistence type="predicted"/>
<protein>
    <recommendedName>
        <fullName evidence="1">JmjC domain-containing protein</fullName>
    </recommendedName>
</protein>
<feature type="domain" description="JmjC" evidence="1">
    <location>
        <begin position="112"/>
        <end position="320"/>
    </location>
</feature>
<dbReference type="InterPro" id="IPR041667">
    <property type="entry name" value="Cupin_8"/>
</dbReference>
<dbReference type="SUPFAM" id="SSF51197">
    <property type="entry name" value="Clavaminate synthase-like"/>
    <property type="match status" value="1"/>
</dbReference>
<keyword evidence="3" id="KW-1185">Reference proteome</keyword>
<dbReference type="Gene3D" id="2.60.120.10">
    <property type="entry name" value="Jelly Rolls"/>
    <property type="match status" value="1"/>
</dbReference>
<evidence type="ECO:0000259" key="1">
    <source>
        <dbReference type="PROSITE" id="PS51184"/>
    </source>
</evidence>
<dbReference type="Pfam" id="PF13621">
    <property type="entry name" value="Cupin_8"/>
    <property type="match status" value="1"/>
</dbReference>
<dbReference type="PANTHER" id="PTHR12461:SF99">
    <property type="entry name" value="BIFUNCTIONAL PEPTIDASE AND (3S)-LYSYL HYDROXYLASE JMJD7"/>
    <property type="match status" value="1"/>
</dbReference>